<sequence>MQTVRDAHVSNEYSTPLEFLSPVTRSLVADAIDDGDATRRGYYAPDVHTEFVSTTPKRTYYRVTTGAHDRASTTGYEYALEFGNGMRGPTDDDTVYRFDALPAHDRESLLGVIGIGHRVRDGHGTTLSVVFAYEREREREQSVFVPETDVQYVRWEGIPLRITFDGERSVSVADHTVTAERVADSTTAFAERLFETRGVVLDDLTAAQRDIVSQARNGMYEACKPHSDGFADLLDRLTLAGGEFASFARYEGDWYFAAVRR</sequence>
<dbReference type="EMBL" id="CP071462">
    <property type="protein sequence ID" value="QSW99871.1"/>
    <property type="molecule type" value="Genomic_DNA"/>
</dbReference>
<reference evidence="1 2" key="1">
    <citation type="submission" date="2021-03" db="EMBL/GenBank/DDBJ databases">
        <title>Haloterrigena longa sp. nov. and Haloterrigena limicola sp. nov., extremely halophilic archaea isolated from a salt lake.</title>
        <authorList>
            <person name="Henglin C."/>
        </authorList>
    </citation>
    <scope>NUCLEOTIDE SEQUENCE [LARGE SCALE GENOMIC DNA]</scope>
    <source>
        <strain evidence="1 2">KZCA68</strain>
    </source>
</reference>
<protein>
    <submittedName>
        <fullName evidence="1">Uncharacterized protein</fullName>
    </submittedName>
</protein>
<evidence type="ECO:0000313" key="1">
    <source>
        <dbReference type="EMBL" id="QSW99871.1"/>
    </source>
</evidence>
<name>A0A8A2VED9_9EURY</name>
<accession>A0A8A2VED9</accession>
<dbReference type="AlphaFoldDB" id="A0A8A2VED9"/>
<evidence type="ECO:0000313" key="2">
    <source>
        <dbReference type="Proteomes" id="UP000663203"/>
    </source>
</evidence>
<organism evidence="1 2">
    <name type="scientific">Haloterrigena alkaliphila</name>
    <dbReference type="NCBI Taxonomy" id="2816475"/>
    <lineage>
        <taxon>Archaea</taxon>
        <taxon>Methanobacteriati</taxon>
        <taxon>Methanobacteriota</taxon>
        <taxon>Stenosarchaea group</taxon>
        <taxon>Halobacteria</taxon>
        <taxon>Halobacteriales</taxon>
        <taxon>Natrialbaceae</taxon>
        <taxon>Haloterrigena</taxon>
    </lineage>
</organism>
<gene>
    <name evidence="1" type="ORF">J0X25_02595</name>
</gene>
<dbReference type="Proteomes" id="UP000663203">
    <property type="component" value="Chromosome"/>
</dbReference>
<keyword evidence="2" id="KW-1185">Reference proteome</keyword>
<dbReference type="KEGG" id="hakz:J0X25_02595"/>
<proteinExistence type="predicted"/>